<dbReference type="AlphaFoldDB" id="A0A6L8VLB5"/>
<dbReference type="EMBL" id="WWNR01000017">
    <property type="protein sequence ID" value="MZQ91167.1"/>
    <property type="molecule type" value="Genomic_DNA"/>
</dbReference>
<sequence>MIFVKSPLSEGIKPRDLTWIDNQFRQLPGIAAPANRPRRIVITGFTRFGFWAKAKVYQWDYFPGFTQRMAEKGVDCFFVWDEDGLDRHAVDKNAAIIHLFNEELPFPYTQRVAAAERRAGFVFCTRRAGSIISNKRTANKYLSANGIQMPRMIDEASPEAIVFSNSEIGSGKATRVLAPGDAVDPTRYNTEYIDTRIEFQGSKYFTMFRIQAVGTQVLHAYVRARHTRERSPSVHSKDTPADHQLIEYLHERLIRSREAGIASFASAMGILLGPGSYAHDMIVCNKTDRMYMVESGFKFNDSPYAEYLRSVADRTPCNRIFYDGTYPMRAADLFLQEWEKAADYGQPDPSLTLETSFEGIVPQRAACA</sequence>
<name>A0A6L8VLB5_9RHOB</name>
<evidence type="ECO:0000313" key="2">
    <source>
        <dbReference type="Proteomes" id="UP000477083"/>
    </source>
</evidence>
<keyword evidence="2" id="KW-1185">Reference proteome</keyword>
<gene>
    <name evidence="1" type="ORF">GS660_18920</name>
</gene>
<accession>A0A6L8VLB5</accession>
<proteinExistence type="predicted"/>
<evidence type="ECO:0000313" key="1">
    <source>
        <dbReference type="EMBL" id="MZQ91167.1"/>
    </source>
</evidence>
<protein>
    <submittedName>
        <fullName evidence="1">Uncharacterized protein</fullName>
    </submittedName>
</protein>
<comment type="caution">
    <text evidence="1">The sequence shown here is derived from an EMBL/GenBank/DDBJ whole genome shotgun (WGS) entry which is preliminary data.</text>
</comment>
<dbReference type="Proteomes" id="UP000477083">
    <property type="component" value="Unassembled WGS sequence"/>
</dbReference>
<reference evidence="1 2" key="1">
    <citation type="submission" date="2020-01" db="EMBL/GenBank/DDBJ databases">
        <title>Frigidibacter albus SP32T (=CGMCC 1.13995T).</title>
        <authorList>
            <person name="Liao X."/>
        </authorList>
    </citation>
    <scope>NUCLEOTIDE SEQUENCE [LARGE SCALE GENOMIC DNA]</scope>
    <source>
        <strain evidence="1 2">SP32</strain>
    </source>
</reference>
<dbReference type="RefSeq" id="WP_161348552.1">
    <property type="nucleotide sequence ID" value="NZ_BMGW01000017.1"/>
</dbReference>
<organism evidence="1 2">
    <name type="scientific">Frigidibacter albus</name>
    <dbReference type="NCBI Taxonomy" id="1465486"/>
    <lineage>
        <taxon>Bacteria</taxon>
        <taxon>Pseudomonadati</taxon>
        <taxon>Pseudomonadota</taxon>
        <taxon>Alphaproteobacteria</taxon>
        <taxon>Rhodobacterales</taxon>
        <taxon>Paracoccaceae</taxon>
        <taxon>Frigidibacter</taxon>
    </lineage>
</organism>
<dbReference type="OrthoDB" id="7702072at2"/>